<evidence type="ECO:0000256" key="1">
    <source>
        <dbReference type="ARBA" id="ARBA00004651"/>
    </source>
</evidence>
<dbReference type="PROSITE" id="PS50850">
    <property type="entry name" value="MFS"/>
    <property type="match status" value="1"/>
</dbReference>
<gene>
    <name evidence="8" type="ORF">GCM10009788_15770</name>
</gene>
<dbReference type="PANTHER" id="PTHR43385:SF1">
    <property type="entry name" value="RIBOFLAVIN TRANSPORTER RIBJ"/>
    <property type="match status" value="1"/>
</dbReference>
<feature type="transmembrane region" description="Helical" evidence="6">
    <location>
        <begin position="174"/>
        <end position="195"/>
    </location>
</feature>
<evidence type="ECO:0000313" key="9">
    <source>
        <dbReference type="Proteomes" id="UP001500842"/>
    </source>
</evidence>
<feature type="transmembrane region" description="Helical" evidence="6">
    <location>
        <begin position="366"/>
        <end position="388"/>
    </location>
</feature>
<feature type="transmembrane region" description="Helical" evidence="6">
    <location>
        <begin position="52"/>
        <end position="76"/>
    </location>
</feature>
<sequence>MTHTHTQPGGDTLDAVGLRHVGAVLSTVQIVSWGVLYYAFAALQSSIAADTGWSSVAVTGAFSLSQILSGGVGIWVGRHIDAFGPRRVVTAASAVAIPGVASVALAPHLALFYIGWALVGVAMAGTLYPPAFAALTHWGGTQRVRALTTLTLVAGLASTVFAPLAALLEDLVGWRGAYLILLAGLVLITVPLHWWGLDHPWRTTDPASLEQPTTSRAAVQAAAPPTAQAAAAVRSRPFVLLAAANALTALAVFAVIINLVPMLVEQGLSRNLAAVALGLGGVGQVVGRLGYARFAAVTSVTVRSVVVLAAVAVATAALALASSSAGVLIVLGMVLGLARGIYTLIQATAVTDRWGPTAYGTVNGILTAPALAAAAIAPFVGAALAQVLGSYADAFLVLAAVAGVAAVLMVGATPKDRPALQDVDAEPGAISELR</sequence>
<accession>A0ABN2A5X1</accession>
<feature type="transmembrane region" description="Helical" evidence="6">
    <location>
        <begin position="88"/>
        <end position="107"/>
    </location>
</feature>
<evidence type="ECO:0000256" key="5">
    <source>
        <dbReference type="ARBA" id="ARBA00023136"/>
    </source>
</evidence>
<organism evidence="8 9">
    <name type="scientific">Nocardioides humi</name>
    <dbReference type="NCBI Taxonomy" id="449461"/>
    <lineage>
        <taxon>Bacteria</taxon>
        <taxon>Bacillati</taxon>
        <taxon>Actinomycetota</taxon>
        <taxon>Actinomycetes</taxon>
        <taxon>Propionibacteriales</taxon>
        <taxon>Nocardioidaceae</taxon>
        <taxon>Nocardioides</taxon>
    </lineage>
</organism>
<dbReference type="Proteomes" id="UP001500842">
    <property type="component" value="Unassembled WGS sequence"/>
</dbReference>
<proteinExistence type="predicted"/>
<evidence type="ECO:0000256" key="3">
    <source>
        <dbReference type="ARBA" id="ARBA00022692"/>
    </source>
</evidence>
<feature type="transmembrane region" description="Helical" evidence="6">
    <location>
        <begin position="238"/>
        <end position="260"/>
    </location>
</feature>
<comment type="caution">
    <text evidence="8">The sequence shown here is derived from an EMBL/GenBank/DDBJ whole genome shotgun (WGS) entry which is preliminary data.</text>
</comment>
<feature type="transmembrane region" description="Helical" evidence="6">
    <location>
        <begin position="394"/>
        <end position="412"/>
    </location>
</feature>
<keyword evidence="2" id="KW-0813">Transport</keyword>
<feature type="transmembrane region" description="Helical" evidence="6">
    <location>
        <begin position="327"/>
        <end position="345"/>
    </location>
</feature>
<feature type="transmembrane region" description="Helical" evidence="6">
    <location>
        <begin position="21"/>
        <end position="40"/>
    </location>
</feature>
<keyword evidence="5 6" id="KW-0472">Membrane</keyword>
<dbReference type="Gene3D" id="1.20.1250.20">
    <property type="entry name" value="MFS general substrate transporter like domains"/>
    <property type="match status" value="1"/>
</dbReference>
<evidence type="ECO:0000313" key="8">
    <source>
        <dbReference type="EMBL" id="GAA1512104.1"/>
    </source>
</evidence>
<evidence type="ECO:0000256" key="6">
    <source>
        <dbReference type="SAM" id="Phobius"/>
    </source>
</evidence>
<reference evidence="8 9" key="1">
    <citation type="journal article" date="2019" name="Int. J. Syst. Evol. Microbiol.">
        <title>The Global Catalogue of Microorganisms (GCM) 10K type strain sequencing project: providing services to taxonomists for standard genome sequencing and annotation.</title>
        <authorList>
            <consortium name="The Broad Institute Genomics Platform"/>
            <consortium name="The Broad Institute Genome Sequencing Center for Infectious Disease"/>
            <person name="Wu L."/>
            <person name="Ma J."/>
        </authorList>
    </citation>
    <scope>NUCLEOTIDE SEQUENCE [LARGE SCALE GENOMIC DNA]</scope>
    <source>
        <strain evidence="8 9">JCM 14942</strain>
    </source>
</reference>
<evidence type="ECO:0000256" key="2">
    <source>
        <dbReference type="ARBA" id="ARBA00022448"/>
    </source>
</evidence>
<keyword evidence="9" id="KW-1185">Reference proteome</keyword>
<feature type="domain" description="Major facilitator superfamily (MFS) profile" evidence="7">
    <location>
        <begin position="15"/>
        <end position="417"/>
    </location>
</feature>
<keyword evidence="3 6" id="KW-0812">Transmembrane</keyword>
<dbReference type="RefSeq" id="WP_344111682.1">
    <property type="nucleotide sequence ID" value="NZ_BAAAOR010000013.1"/>
</dbReference>
<feature type="transmembrane region" description="Helical" evidence="6">
    <location>
        <begin position="113"/>
        <end position="135"/>
    </location>
</feature>
<feature type="transmembrane region" description="Helical" evidence="6">
    <location>
        <begin position="272"/>
        <end position="291"/>
    </location>
</feature>
<feature type="transmembrane region" description="Helical" evidence="6">
    <location>
        <begin position="147"/>
        <end position="168"/>
    </location>
</feature>
<dbReference type="EMBL" id="BAAAOR010000013">
    <property type="protein sequence ID" value="GAA1512104.1"/>
    <property type="molecule type" value="Genomic_DNA"/>
</dbReference>
<name>A0ABN2A5X1_9ACTN</name>
<dbReference type="PANTHER" id="PTHR43385">
    <property type="entry name" value="RIBOFLAVIN TRANSPORTER RIBJ"/>
    <property type="match status" value="1"/>
</dbReference>
<evidence type="ECO:0000256" key="4">
    <source>
        <dbReference type="ARBA" id="ARBA00022989"/>
    </source>
</evidence>
<protein>
    <submittedName>
        <fullName evidence="8">MFS transporter</fullName>
    </submittedName>
</protein>
<dbReference type="InterPro" id="IPR036259">
    <property type="entry name" value="MFS_trans_sf"/>
</dbReference>
<dbReference type="Pfam" id="PF07690">
    <property type="entry name" value="MFS_1"/>
    <property type="match status" value="2"/>
</dbReference>
<feature type="transmembrane region" description="Helical" evidence="6">
    <location>
        <begin position="300"/>
        <end position="321"/>
    </location>
</feature>
<dbReference type="InterPro" id="IPR052983">
    <property type="entry name" value="MFS_Riboflavin_Transporter"/>
</dbReference>
<keyword evidence="4 6" id="KW-1133">Transmembrane helix</keyword>
<dbReference type="InterPro" id="IPR011701">
    <property type="entry name" value="MFS"/>
</dbReference>
<evidence type="ECO:0000259" key="7">
    <source>
        <dbReference type="PROSITE" id="PS50850"/>
    </source>
</evidence>
<dbReference type="InterPro" id="IPR020846">
    <property type="entry name" value="MFS_dom"/>
</dbReference>
<comment type="subcellular location">
    <subcellularLocation>
        <location evidence="1">Cell membrane</location>
        <topology evidence="1">Multi-pass membrane protein</topology>
    </subcellularLocation>
</comment>
<dbReference type="SUPFAM" id="SSF103473">
    <property type="entry name" value="MFS general substrate transporter"/>
    <property type="match status" value="1"/>
</dbReference>